<organism evidence="3 4">
    <name type="scientific">Texcoconibacillus texcoconensis</name>
    <dbReference type="NCBI Taxonomy" id="1095777"/>
    <lineage>
        <taxon>Bacteria</taxon>
        <taxon>Bacillati</taxon>
        <taxon>Bacillota</taxon>
        <taxon>Bacilli</taxon>
        <taxon>Bacillales</taxon>
        <taxon>Bacillaceae</taxon>
        <taxon>Texcoconibacillus</taxon>
    </lineage>
</organism>
<dbReference type="Pfam" id="PF13400">
    <property type="entry name" value="Tad"/>
    <property type="match status" value="1"/>
</dbReference>
<evidence type="ECO:0000313" key="3">
    <source>
        <dbReference type="EMBL" id="MBB5173479.1"/>
    </source>
</evidence>
<gene>
    <name evidence="3" type="ORF">HNQ41_001666</name>
</gene>
<keyword evidence="1" id="KW-1133">Transmembrane helix</keyword>
<accession>A0A840QQ49</accession>
<evidence type="ECO:0000259" key="2">
    <source>
        <dbReference type="Pfam" id="PF13400"/>
    </source>
</evidence>
<keyword evidence="1" id="KW-0812">Transmembrane</keyword>
<name>A0A840QQ49_9BACI</name>
<sequence>MKKFIKNEKGSVVVLVALYMTVMMGLLALVIDGGSLYLERSKLQKGVDLAVLAGMQNLPENPSRAMEAAEDVAYSNELADREVSIQLQDDGTSLYAEANRNVSFTFAKVLGFSDQDVSATAKAQVGSLSSVQGAIPLGAYGEKTFSFGDQIEMKVGPSSSDTSFLGALRLSNDYEGDLKRGHQGTLSVGDVVSPEPGNMARPTQRAIETRMNNCPYHQQGKQPTHLDHPDNCPLVVIVPIYREVTPGNFDRLEIVGFGSFFIDSVGRVNEGAPITGRFIRYAFSGEFSPVINQYGAYAYKLVE</sequence>
<proteinExistence type="predicted"/>
<reference evidence="3 4" key="1">
    <citation type="submission" date="2020-08" db="EMBL/GenBank/DDBJ databases">
        <title>Genomic Encyclopedia of Type Strains, Phase IV (KMG-IV): sequencing the most valuable type-strain genomes for metagenomic binning, comparative biology and taxonomic classification.</title>
        <authorList>
            <person name="Goeker M."/>
        </authorList>
    </citation>
    <scope>NUCLEOTIDE SEQUENCE [LARGE SCALE GENOMIC DNA]</scope>
    <source>
        <strain evidence="3 4">DSM 24696</strain>
    </source>
</reference>
<dbReference type="RefSeq" id="WP_184663923.1">
    <property type="nucleotide sequence ID" value="NZ_JACHHB010000006.1"/>
</dbReference>
<comment type="caution">
    <text evidence="3">The sequence shown here is derived from an EMBL/GenBank/DDBJ whole genome shotgun (WGS) entry which is preliminary data.</text>
</comment>
<feature type="domain" description="Putative Flp pilus-assembly TadG-like N-terminal" evidence="2">
    <location>
        <begin position="10"/>
        <end position="56"/>
    </location>
</feature>
<evidence type="ECO:0000313" key="4">
    <source>
        <dbReference type="Proteomes" id="UP000551878"/>
    </source>
</evidence>
<protein>
    <submittedName>
        <fullName evidence="3">Flp pilus assembly protein TadG</fullName>
    </submittedName>
</protein>
<dbReference type="Proteomes" id="UP000551878">
    <property type="component" value="Unassembled WGS sequence"/>
</dbReference>
<keyword evidence="4" id="KW-1185">Reference proteome</keyword>
<dbReference type="AlphaFoldDB" id="A0A840QQ49"/>
<keyword evidence="1" id="KW-0472">Membrane</keyword>
<feature type="transmembrane region" description="Helical" evidence="1">
    <location>
        <begin position="12"/>
        <end position="31"/>
    </location>
</feature>
<evidence type="ECO:0000256" key="1">
    <source>
        <dbReference type="SAM" id="Phobius"/>
    </source>
</evidence>
<dbReference type="InterPro" id="IPR028087">
    <property type="entry name" value="Tad_N"/>
</dbReference>
<dbReference type="EMBL" id="JACHHB010000006">
    <property type="protein sequence ID" value="MBB5173479.1"/>
    <property type="molecule type" value="Genomic_DNA"/>
</dbReference>